<comment type="caution">
    <text evidence="1">The sequence shown here is derived from an EMBL/GenBank/DDBJ whole genome shotgun (WGS) entry which is preliminary data.</text>
</comment>
<dbReference type="RefSeq" id="WP_160900355.1">
    <property type="nucleotide sequence ID" value="NZ_CP102850.1"/>
</dbReference>
<keyword evidence="2" id="KW-1185">Reference proteome</keyword>
<protein>
    <submittedName>
        <fullName evidence="1">Uncharacterized protein</fullName>
    </submittedName>
</protein>
<reference evidence="1 2" key="1">
    <citation type="submission" date="2019-11" db="EMBL/GenBank/DDBJ databases">
        <title>Gordonia sp. nov., a novel actinobacterium isolated from mangrove soil in Hainan.</title>
        <authorList>
            <person name="Huang X."/>
            <person name="Xie Y."/>
            <person name="Chu X."/>
            <person name="Xiao K."/>
        </authorList>
    </citation>
    <scope>NUCLEOTIDE SEQUENCE [LARGE SCALE GENOMIC DNA]</scope>
    <source>
        <strain evidence="1 2">HNM0687</strain>
    </source>
</reference>
<name>A0A6L7GJT2_9ACTN</name>
<accession>A0A6L7GJT2</accession>
<gene>
    <name evidence="1" type="ORF">GIY30_02235</name>
</gene>
<dbReference type="EMBL" id="WMBR01000001">
    <property type="protein sequence ID" value="MXP20189.1"/>
    <property type="molecule type" value="Genomic_DNA"/>
</dbReference>
<dbReference type="AlphaFoldDB" id="A0A6L7GJT2"/>
<proteinExistence type="predicted"/>
<evidence type="ECO:0000313" key="1">
    <source>
        <dbReference type="EMBL" id="MXP20189.1"/>
    </source>
</evidence>
<evidence type="ECO:0000313" key="2">
    <source>
        <dbReference type="Proteomes" id="UP000475545"/>
    </source>
</evidence>
<organism evidence="1 2">
    <name type="scientific">Gordonia mangrovi</name>
    <dbReference type="NCBI Taxonomy" id="2665643"/>
    <lineage>
        <taxon>Bacteria</taxon>
        <taxon>Bacillati</taxon>
        <taxon>Actinomycetota</taxon>
        <taxon>Actinomycetes</taxon>
        <taxon>Mycobacteriales</taxon>
        <taxon>Gordoniaceae</taxon>
        <taxon>Gordonia</taxon>
    </lineage>
</organism>
<dbReference type="Proteomes" id="UP000475545">
    <property type="component" value="Unassembled WGS sequence"/>
</dbReference>
<sequence>MTDDGYRDDARGALTPGTIELPRFLSPACSLVSLRVREVAGGVALEQAIEVDDRIGWQRQWVWRFVSPTASDGARPSTLDSIAATLAKLTEVGCTVGQITTVTGCHWPTTIVDGDVDGLIAACLGRGWTLWPHPVDPATPGSSFVWRVTTGIDGCRFAVGEDEYVIRAGGAERVLVPNTTCIYRFDGPESSNGNPNPIGWGSHVVENMDSNDPSDRNTLLGLLHRWIPLRDVAEAIDARYRPIDPAGLVDANVDGGCRDATEDDDRTVIEVPGDRRDEVRRFCVTKADYGWSLGVHDGDEWSEVHRWADTDNSDAMPRNVVVHRQTTATVAEAVRSALIAGATASDLCTFTGDVWPTLGHTGMLDGFAAACTGHGWCPWPLAPRRDSTDIGCMWSACIVEGNRYVVDSVERVVQLGGIRAVEASVGGRSIMWSSFDSLPGVAGRAHILEGFRPGRAEHWAALLAAVRTGALADGRLGVTACGGFVALAADSI</sequence>